<comment type="caution">
    <text evidence="1">The sequence shown here is derived from an EMBL/GenBank/DDBJ whole genome shotgun (WGS) entry which is preliminary data.</text>
</comment>
<name>A0A834UG12_VESPE</name>
<organism evidence="1 2">
    <name type="scientific">Vespula pensylvanica</name>
    <name type="common">Western yellow jacket</name>
    <name type="synonym">Wasp</name>
    <dbReference type="NCBI Taxonomy" id="30213"/>
    <lineage>
        <taxon>Eukaryota</taxon>
        <taxon>Metazoa</taxon>
        <taxon>Ecdysozoa</taxon>
        <taxon>Arthropoda</taxon>
        <taxon>Hexapoda</taxon>
        <taxon>Insecta</taxon>
        <taxon>Pterygota</taxon>
        <taxon>Neoptera</taxon>
        <taxon>Endopterygota</taxon>
        <taxon>Hymenoptera</taxon>
        <taxon>Apocrita</taxon>
        <taxon>Aculeata</taxon>
        <taxon>Vespoidea</taxon>
        <taxon>Vespidae</taxon>
        <taxon>Vespinae</taxon>
        <taxon>Vespula</taxon>
    </lineage>
</organism>
<proteinExistence type="predicted"/>
<evidence type="ECO:0000313" key="2">
    <source>
        <dbReference type="Proteomes" id="UP000600918"/>
    </source>
</evidence>
<evidence type="ECO:0000313" key="1">
    <source>
        <dbReference type="EMBL" id="KAF7438261.1"/>
    </source>
</evidence>
<reference evidence="1" key="1">
    <citation type="journal article" date="2020" name="G3 (Bethesda)">
        <title>High-Quality Assemblies for Three Invasive Social Wasps from the &lt;i&gt;Vespula&lt;/i&gt; Genus.</title>
        <authorList>
            <person name="Harrop T.W.R."/>
            <person name="Guhlin J."/>
            <person name="McLaughlin G.M."/>
            <person name="Permina E."/>
            <person name="Stockwell P."/>
            <person name="Gilligan J."/>
            <person name="Le Lec M.F."/>
            <person name="Gruber M.A.M."/>
            <person name="Quinn O."/>
            <person name="Lovegrove M."/>
            <person name="Duncan E.J."/>
            <person name="Remnant E.J."/>
            <person name="Van Eeckhoven J."/>
            <person name="Graham B."/>
            <person name="Knapp R.A."/>
            <person name="Langford K.W."/>
            <person name="Kronenberg Z."/>
            <person name="Press M.O."/>
            <person name="Eacker S.M."/>
            <person name="Wilson-Rankin E.E."/>
            <person name="Purcell J."/>
            <person name="Lester P.J."/>
            <person name="Dearden P.K."/>
        </authorList>
    </citation>
    <scope>NUCLEOTIDE SEQUENCE</scope>
    <source>
        <strain evidence="1">Volc-1</strain>
    </source>
</reference>
<dbReference type="EMBL" id="JACSDY010000001">
    <property type="protein sequence ID" value="KAF7438261.1"/>
    <property type="molecule type" value="Genomic_DNA"/>
</dbReference>
<keyword evidence="2" id="KW-1185">Reference proteome</keyword>
<protein>
    <submittedName>
        <fullName evidence="1">Uncharacterized protein</fullName>
    </submittedName>
</protein>
<gene>
    <name evidence="1" type="ORF">H0235_000652</name>
</gene>
<accession>A0A834UG12</accession>
<dbReference type="Proteomes" id="UP000600918">
    <property type="component" value="Unassembled WGS sequence"/>
</dbReference>
<sequence>MHEVLKRLRAEKIHSLILTTRKAILFAFSVPPFGLPSRKRNIHVIRWQREDVCNGVGVARRPPEKVVWTRSRRTTGQNTCMPPYMGTHCERNRVPRERYILPLQPPIPI</sequence>
<dbReference type="AlphaFoldDB" id="A0A834UG12"/>